<proteinExistence type="predicted"/>
<accession>A0A0F4PGP1</accession>
<reference evidence="1 2" key="1">
    <citation type="journal article" date="2015" name="BMC Genomics">
        <title>Genome mining reveals unlocked bioactive potential of marine Gram-negative bacteria.</title>
        <authorList>
            <person name="Machado H."/>
            <person name="Sonnenschein E.C."/>
            <person name="Melchiorsen J."/>
            <person name="Gram L."/>
        </authorList>
    </citation>
    <scope>NUCLEOTIDE SEQUENCE [LARGE SCALE GENOMIC DNA]</scope>
    <source>
        <strain evidence="1 2">S3137</strain>
    </source>
</reference>
<evidence type="ECO:0000313" key="2">
    <source>
        <dbReference type="Proteomes" id="UP000033664"/>
    </source>
</evidence>
<name>A0A0F4PGP1_9GAMM</name>
<organism evidence="1 2">
    <name type="scientific">Pseudoalteromonas ruthenica</name>
    <dbReference type="NCBI Taxonomy" id="151081"/>
    <lineage>
        <taxon>Bacteria</taxon>
        <taxon>Pseudomonadati</taxon>
        <taxon>Pseudomonadota</taxon>
        <taxon>Gammaproteobacteria</taxon>
        <taxon>Alteromonadales</taxon>
        <taxon>Pseudoalteromonadaceae</taxon>
        <taxon>Pseudoalteromonas</taxon>
    </lineage>
</organism>
<comment type="caution">
    <text evidence="1">The sequence shown here is derived from an EMBL/GenBank/DDBJ whole genome shotgun (WGS) entry which is preliminary data.</text>
</comment>
<dbReference type="AlphaFoldDB" id="A0A0F4PGP1"/>
<dbReference type="OrthoDB" id="6964604at2"/>
<dbReference type="RefSeq" id="WP_045980623.1">
    <property type="nucleotide sequence ID" value="NZ_JXXY01000024.1"/>
</dbReference>
<dbReference type="GeneID" id="58230523"/>
<dbReference type="Proteomes" id="UP000033664">
    <property type="component" value="Unassembled WGS sequence"/>
</dbReference>
<dbReference type="PROSITE" id="PS51257">
    <property type="entry name" value="PROKAR_LIPOPROTEIN"/>
    <property type="match status" value="1"/>
</dbReference>
<protein>
    <submittedName>
        <fullName evidence="1">Uncharacterized protein</fullName>
    </submittedName>
</protein>
<evidence type="ECO:0000313" key="1">
    <source>
        <dbReference type="EMBL" id="KJY94630.1"/>
    </source>
</evidence>
<dbReference type="PATRIC" id="fig|151081.8.peg.3702"/>
<keyword evidence="2" id="KW-1185">Reference proteome</keyword>
<dbReference type="EMBL" id="JXXZ01000030">
    <property type="protein sequence ID" value="KJY94630.1"/>
    <property type="molecule type" value="Genomic_DNA"/>
</dbReference>
<gene>
    <name evidence="1" type="ORF">TW72_18660</name>
</gene>
<sequence>MKQLITFICMVFTFSCTEALSNDDKPYVSLDVIEMSVERVNDNLFRWLKFHPDSEFPCLRLEILEAGSNALIKRKNICNVYDEALKVTHDFKKLSFVDIYNLSTDMQTLKFDLELSLLSQNVVNMSCFIKIENTDFSPLNCHRLE</sequence>